<evidence type="ECO:0000313" key="26">
    <source>
        <dbReference type="Proteomes" id="UP001177744"/>
    </source>
</evidence>
<feature type="domain" description="Shugoshin C-terminal" evidence="23">
    <location>
        <begin position="516"/>
        <end position="537"/>
    </location>
</feature>
<evidence type="ECO:0000259" key="23">
    <source>
        <dbReference type="Pfam" id="PF07557"/>
    </source>
</evidence>
<dbReference type="InterPro" id="IPR038889">
    <property type="entry name" value="Shugoshin1/2"/>
</dbReference>
<dbReference type="PANTHER" id="PTHR21577:SF3">
    <property type="entry name" value="SHUGOSHIN 1-RELATED"/>
    <property type="match status" value="1"/>
</dbReference>
<feature type="compositionally biased region" description="Polar residues" evidence="22">
    <location>
        <begin position="429"/>
        <end position="440"/>
    </location>
</feature>
<evidence type="ECO:0000259" key="24">
    <source>
        <dbReference type="Pfam" id="PF07558"/>
    </source>
</evidence>
<organism evidence="25 26">
    <name type="scientific">Cnephaeus nilssonii</name>
    <name type="common">Northern bat</name>
    <name type="synonym">Eptesicus nilssonii</name>
    <dbReference type="NCBI Taxonomy" id="3371016"/>
    <lineage>
        <taxon>Eukaryota</taxon>
        <taxon>Metazoa</taxon>
        <taxon>Chordata</taxon>
        <taxon>Craniata</taxon>
        <taxon>Vertebrata</taxon>
        <taxon>Euteleostomi</taxon>
        <taxon>Mammalia</taxon>
        <taxon>Eutheria</taxon>
        <taxon>Laurasiatheria</taxon>
        <taxon>Chiroptera</taxon>
        <taxon>Yangochiroptera</taxon>
        <taxon>Vespertilionidae</taxon>
        <taxon>Cnephaeus</taxon>
    </lineage>
</organism>
<dbReference type="GO" id="GO:0045132">
    <property type="term" value="P:meiotic chromosome segregation"/>
    <property type="evidence" value="ECO:0007669"/>
    <property type="project" value="InterPro"/>
</dbReference>
<dbReference type="Proteomes" id="UP001177744">
    <property type="component" value="Unassembled WGS sequence"/>
</dbReference>
<dbReference type="GO" id="GO:0005813">
    <property type="term" value="C:centrosome"/>
    <property type="evidence" value="ECO:0007669"/>
    <property type="project" value="UniProtKB-SubCell"/>
</dbReference>
<comment type="caution">
    <text evidence="25">The sequence shown here is derived from an EMBL/GenBank/DDBJ whole genome shotgun (WGS) entry which is preliminary data.</text>
</comment>
<feature type="compositionally biased region" description="Polar residues" evidence="22">
    <location>
        <begin position="146"/>
        <end position="157"/>
    </location>
</feature>
<keyword evidence="26" id="KW-1185">Reference proteome</keyword>
<evidence type="ECO:0000256" key="16">
    <source>
        <dbReference type="ARBA" id="ARBA00023242"/>
    </source>
</evidence>
<evidence type="ECO:0000256" key="21">
    <source>
        <dbReference type="SAM" id="Coils"/>
    </source>
</evidence>
<name>A0AA40LI38_CNENI</name>
<evidence type="ECO:0000256" key="22">
    <source>
        <dbReference type="SAM" id="MobiDB-lite"/>
    </source>
</evidence>
<dbReference type="GO" id="GO:0051301">
    <property type="term" value="P:cell division"/>
    <property type="evidence" value="ECO:0007669"/>
    <property type="project" value="UniProtKB-KW"/>
</dbReference>
<evidence type="ECO:0000256" key="20">
    <source>
        <dbReference type="ARBA" id="ARBA00083289"/>
    </source>
</evidence>
<evidence type="ECO:0000256" key="13">
    <source>
        <dbReference type="ARBA" id="ARBA00022843"/>
    </source>
</evidence>
<dbReference type="Pfam" id="PF07558">
    <property type="entry name" value="Shugoshin_N"/>
    <property type="match status" value="1"/>
</dbReference>
<dbReference type="Pfam" id="PF07557">
    <property type="entry name" value="Shugoshin_C"/>
    <property type="match status" value="1"/>
</dbReference>
<evidence type="ECO:0000256" key="17">
    <source>
        <dbReference type="ARBA" id="ARBA00023306"/>
    </source>
</evidence>
<dbReference type="InterPro" id="IPR011515">
    <property type="entry name" value="Shugoshin_C"/>
</dbReference>
<keyword evidence="13" id="KW-0832">Ubl conjugation</keyword>
<feature type="compositionally biased region" description="Basic residues" evidence="22">
    <location>
        <begin position="322"/>
        <end position="344"/>
    </location>
</feature>
<evidence type="ECO:0000256" key="2">
    <source>
        <dbReference type="ARBA" id="ARBA00004324"/>
    </source>
</evidence>
<feature type="compositionally biased region" description="Low complexity" evidence="22">
    <location>
        <begin position="158"/>
        <end position="173"/>
    </location>
</feature>
<feature type="compositionally biased region" description="Low complexity" evidence="22">
    <location>
        <begin position="404"/>
        <end position="413"/>
    </location>
</feature>
<dbReference type="AlphaFoldDB" id="A0AA40LI38"/>
<keyword evidence="17" id="KW-0131">Cell cycle</keyword>
<evidence type="ECO:0000256" key="6">
    <source>
        <dbReference type="ARBA" id="ARBA00022454"/>
    </source>
</evidence>
<keyword evidence="12" id="KW-0995">Kinetochore</keyword>
<keyword evidence="8" id="KW-0597">Phosphoprotein</keyword>
<keyword evidence="14 21" id="KW-0175">Coiled coil</keyword>
<feature type="region of interest" description="Disordered" evidence="22">
    <location>
        <begin position="1"/>
        <end position="47"/>
    </location>
</feature>
<keyword evidence="10" id="KW-0498">Mitosis</keyword>
<dbReference type="GO" id="GO:0000922">
    <property type="term" value="C:spindle pole"/>
    <property type="evidence" value="ECO:0007669"/>
    <property type="project" value="UniProtKB-SubCell"/>
</dbReference>
<dbReference type="GO" id="GO:0016607">
    <property type="term" value="C:nuclear speck"/>
    <property type="evidence" value="ECO:0007669"/>
    <property type="project" value="UniProtKB-SubCell"/>
</dbReference>
<keyword evidence="6" id="KW-0158">Chromosome</keyword>
<keyword evidence="11" id="KW-0159">Chromosome partition</keyword>
<keyword evidence="16" id="KW-0539">Nucleus</keyword>
<feature type="compositionally biased region" description="Basic and acidic residues" evidence="22">
    <location>
        <begin position="1"/>
        <end position="14"/>
    </location>
</feature>
<proteinExistence type="inferred from homology"/>
<keyword evidence="9" id="KW-0132">Cell division</keyword>
<protein>
    <recommendedName>
        <fullName evidence="19">Shugoshin 1</fullName>
    </recommendedName>
    <alternativeName>
        <fullName evidence="20">Shugoshin-like 1</fullName>
    </alternativeName>
</protein>
<evidence type="ECO:0000256" key="5">
    <source>
        <dbReference type="ARBA" id="ARBA00010845"/>
    </source>
</evidence>
<keyword evidence="7" id="KW-0963">Cytoplasm</keyword>
<evidence type="ECO:0000256" key="18">
    <source>
        <dbReference type="ARBA" id="ARBA00023328"/>
    </source>
</evidence>
<evidence type="ECO:0000256" key="12">
    <source>
        <dbReference type="ARBA" id="ARBA00022838"/>
    </source>
</evidence>
<comment type="similarity">
    <text evidence="5">Belongs to the shugoshin family.</text>
</comment>
<feature type="domain" description="Shugoshin N-terminal coiled-coil" evidence="24">
    <location>
        <begin position="62"/>
        <end position="106"/>
    </location>
</feature>
<dbReference type="InterPro" id="IPR011516">
    <property type="entry name" value="Shugoshin_N"/>
</dbReference>
<dbReference type="FunFam" id="1.20.5.730:FF:000004">
    <property type="entry name" value="SGO1 isoform 1"/>
    <property type="match status" value="1"/>
</dbReference>
<feature type="region of interest" description="Disordered" evidence="22">
    <location>
        <begin position="146"/>
        <end position="177"/>
    </location>
</feature>
<evidence type="ECO:0000256" key="15">
    <source>
        <dbReference type="ARBA" id="ARBA00023212"/>
    </source>
</evidence>
<evidence type="ECO:0000313" key="25">
    <source>
        <dbReference type="EMBL" id="KAK1332474.1"/>
    </source>
</evidence>
<accession>A0AA40LI38</accession>
<evidence type="ECO:0000256" key="10">
    <source>
        <dbReference type="ARBA" id="ARBA00022776"/>
    </source>
</evidence>
<dbReference type="PANTHER" id="PTHR21577">
    <property type="entry name" value="SHUGOSHIN"/>
    <property type="match status" value="1"/>
</dbReference>
<keyword evidence="18" id="KW-0137">Centromere</keyword>
<comment type="subcellular location">
    <subcellularLocation>
        <location evidence="3">Chromosome</location>
        <location evidence="3">Centromere</location>
        <location evidence="3">Kinetochore</location>
    </subcellularLocation>
    <subcellularLocation>
        <location evidence="1">Cytoplasm</location>
        <location evidence="1">Cytoskeleton</location>
        <location evidence="1">Microtubule organizing center</location>
        <location evidence="1">Centrosome</location>
    </subcellularLocation>
    <subcellularLocation>
        <location evidence="4">Cytoplasm</location>
        <location evidence="4">Cytoskeleton</location>
        <location evidence="4">Spindle pole</location>
    </subcellularLocation>
    <subcellularLocation>
        <location evidence="2">Nucleus speckle</location>
    </subcellularLocation>
</comment>
<feature type="compositionally biased region" description="Basic and acidic residues" evidence="22">
    <location>
        <begin position="391"/>
        <end position="401"/>
    </location>
</feature>
<feature type="coiled-coil region" evidence="21">
    <location>
        <begin position="94"/>
        <end position="128"/>
    </location>
</feature>
<reference evidence="25" key="1">
    <citation type="submission" date="2023-06" db="EMBL/GenBank/DDBJ databases">
        <title>Reference genome for the Northern bat (Eptesicus nilssonii), a most northern bat species.</title>
        <authorList>
            <person name="Laine V.N."/>
            <person name="Pulliainen A.T."/>
            <person name="Lilley T.M."/>
        </authorList>
    </citation>
    <scope>NUCLEOTIDE SEQUENCE</scope>
    <source>
        <strain evidence="25">BLF_Eptnil</strain>
        <tissue evidence="25">Kidney</tissue>
    </source>
</reference>
<dbReference type="GO" id="GO:0010457">
    <property type="term" value="P:centriole-centriole cohesion"/>
    <property type="evidence" value="ECO:0007669"/>
    <property type="project" value="UniProtKB-ARBA"/>
</dbReference>
<dbReference type="Gene3D" id="1.20.5.730">
    <property type="entry name" value="Single helix bin"/>
    <property type="match status" value="1"/>
</dbReference>
<feature type="region of interest" description="Disordered" evidence="22">
    <location>
        <begin position="379"/>
        <end position="486"/>
    </location>
</feature>
<evidence type="ECO:0000256" key="4">
    <source>
        <dbReference type="ARBA" id="ARBA00004647"/>
    </source>
</evidence>
<evidence type="ECO:0000256" key="1">
    <source>
        <dbReference type="ARBA" id="ARBA00004300"/>
    </source>
</evidence>
<dbReference type="GO" id="GO:0000776">
    <property type="term" value="C:kinetochore"/>
    <property type="evidence" value="ECO:0007669"/>
    <property type="project" value="UniProtKB-KW"/>
</dbReference>
<evidence type="ECO:0000256" key="7">
    <source>
        <dbReference type="ARBA" id="ARBA00022490"/>
    </source>
</evidence>
<evidence type="ECO:0000256" key="14">
    <source>
        <dbReference type="ARBA" id="ARBA00023054"/>
    </source>
</evidence>
<evidence type="ECO:0000256" key="11">
    <source>
        <dbReference type="ARBA" id="ARBA00022829"/>
    </source>
</evidence>
<evidence type="ECO:0000256" key="19">
    <source>
        <dbReference type="ARBA" id="ARBA00074224"/>
    </source>
</evidence>
<keyword evidence="15" id="KW-0206">Cytoskeleton</keyword>
<gene>
    <name evidence="25" type="ORF">QTO34_007153</name>
</gene>
<dbReference type="EMBL" id="JAULJE010000018">
    <property type="protein sequence ID" value="KAK1332474.1"/>
    <property type="molecule type" value="Genomic_DNA"/>
</dbReference>
<feature type="region of interest" description="Disordered" evidence="22">
    <location>
        <begin position="315"/>
        <end position="344"/>
    </location>
</feature>
<evidence type="ECO:0000256" key="9">
    <source>
        <dbReference type="ARBA" id="ARBA00022618"/>
    </source>
</evidence>
<evidence type="ECO:0000256" key="8">
    <source>
        <dbReference type="ARBA" id="ARBA00022553"/>
    </source>
</evidence>
<evidence type="ECO:0000256" key="3">
    <source>
        <dbReference type="ARBA" id="ARBA00004629"/>
    </source>
</evidence>
<feature type="compositionally biased region" description="Polar residues" evidence="22">
    <location>
        <begin position="461"/>
        <end position="480"/>
    </location>
</feature>
<sequence>MCKLDDSASREDARGAGLRLRRGNAPPPHVTGTQPANGQKMAKERTLKKSFQDSLEEIKKRMKEKRNKNLAEIGKRKSFVVAPCQIITNTSTLLKNYQDNNKMLVLALENEKSKVREAQDIILQLRKECYFLTYQLYALKEKLTSQQTEEPAQNHEVSSSGMNSNDDNNSGDLSVKDLPQAPLQEDHLPGQGESFQIEEQLPTIPQDRLGFDLDSGEDTSTDNILPRTVSLRRNLKKHFNNLCQFNTLDNFEISHMSEQSSGLETIRFVDPLVNLHIPENVEQNICQWNKDQINISPELTHPGGSAKTKENILEYKSEQTKNKHRDTQRRKREKRKANRRRRSKYVYKYKGSISKNKKPVSKKKVDDFITSNDAYNFNLEEGVHPTPFRQKMSDDSKREEDTNVSEVSSYESSSSEDDSDDLYLPTCKDSPSLTSQSDRSPVTRPPSKRALRSRDEKEVESSQPTKTPTSTIPETHQSPHFSLKDITNVPLYTEVKMRKLSLSPQQKKESPVGSLPKRRCTVSVNYKEPTLASKLRRGDPFTDLCFLNSPVFKQKKDSRRSSKKKKV</sequence>